<dbReference type="PROSITE" id="PS51826">
    <property type="entry name" value="PSBD"/>
    <property type="match status" value="1"/>
</dbReference>
<dbReference type="AlphaFoldDB" id="A0A381TSA9"/>
<dbReference type="EC" id="2.3.1.12" evidence="3"/>
<dbReference type="InterPro" id="IPR001078">
    <property type="entry name" value="2-oxoacid_DH_actylTfrase"/>
</dbReference>
<evidence type="ECO:0000256" key="9">
    <source>
        <dbReference type="ARBA" id="ARBA00029730"/>
    </source>
</evidence>
<evidence type="ECO:0000256" key="7">
    <source>
        <dbReference type="ARBA" id="ARBA00023315"/>
    </source>
</evidence>
<dbReference type="Gene3D" id="2.40.50.100">
    <property type="match status" value="1"/>
</dbReference>
<dbReference type="InterPro" id="IPR003016">
    <property type="entry name" value="2-oxoA_DH_lipoyl-BS"/>
</dbReference>
<dbReference type="PANTHER" id="PTHR43178:SF2">
    <property type="entry name" value="DIHYDROLIPOYLLYSINE-RESIDUE ACETYLTRANSFERASE COMPONENT OF PYRUVATE DEHYDROGENASE COMPLEX"/>
    <property type="match status" value="1"/>
</dbReference>
<evidence type="ECO:0000256" key="3">
    <source>
        <dbReference type="ARBA" id="ARBA00013114"/>
    </source>
</evidence>
<dbReference type="PANTHER" id="PTHR43178">
    <property type="entry name" value="DIHYDROLIPOAMIDE ACETYLTRANSFERASE COMPONENT OF PYRUVATE DEHYDROGENASE COMPLEX"/>
    <property type="match status" value="1"/>
</dbReference>
<accession>A0A381TSA9</accession>
<dbReference type="InterPro" id="IPR023213">
    <property type="entry name" value="CAT-like_dom_sf"/>
</dbReference>
<gene>
    <name evidence="15" type="ORF">METZ01_LOCUS71789</name>
</gene>
<comment type="similarity">
    <text evidence="2">Belongs to the 2-oxoacid dehydrogenase family.</text>
</comment>
<keyword evidence="7" id="KW-0012">Acyltransferase</keyword>
<evidence type="ECO:0000313" key="15">
    <source>
        <dbReference type="EMBL" id="SVA18935.1"/>
    </source>
</evidence>
<comment type="cofactor">
    <cofactor evidence="1">
        <name>(R)-lipoate</name>
        <dbReference type="ChEBI" id="CHEBI:83088"/>
    </cofactor>
</comment>
<name>A0A381TSA9_9ZZZZ</name>
<evidence type="ECO:0000256" key="12">
    <source>
        <dbReference type="SAM" id="MobiDB-lite"/>
    </source>
</evidence>
<dbReference type="InterPro" id="IPR004167">
    <property type="entry name" value="PSBD"/>
</dbReference>
<dbReference type="GO" id="GO:0004742">
    <property type="term" value="F:dihydrolipoyllysine-residue acetyltransferase activity"/>
    <property type="evidence" value="ECO:0007669"/>
    <property type="project" value="UniProtKB-EC"/>
</dbReference>
<dbReference type="Pfam" id="PF00364">
    <property type="entry name" value="Biotin_lipoyl"/>
    <property type="match status" value="1"/>
</dbReference>
<evidence type="ECO:0000256" key="6">
    <source>
        <dbReference type="ARBA" id="ARBA00022823"/>
    </source>
</evidence>
<protein>
    <recommendedName>
        <fullName evidence="4">Dihydrolipoyllysine-residue acetyltransferase component of pyruvate dehydrogenase complex</fullName>
        <ecNumber evidence="3">2.3.1.12</ecNumber>
    </recommendedName>
    <alternativeName>
        <fullName evidence="9">Dihydrolipoamide acetyltransferase component of pyruvate dehydrogenase complex</fullName>
    </alternativeName>
    <alternativeName>
        <fullName evidence="10">E2</fullName>
    </alternativeName>
</protein>
<dbReference type="PROSITE" id="PS50968">
    <property type="entry name" value="BIOTINYL_LIPOYL"/>
    <property type="match status" value="1"/>
</dbReference>
<reference evidence="15" key="1">
    <citation type="submission" date="2018-05" db="EMBL/GenBank/DDBJ databases">
        <authorList>
            <person name="Lanie J.A."/>
            <person name="Ng W.-L."/>
            <person name="Kazmierczak K.M."/>
            <person name="Andrzejewski T.M."/>
            <person name="Davidsen T.M."/>
            <person name="Wayne K.J."/>
            <person name="Tettelin H."/>
            <person name="Glass J.I."/>
            <person name="Rusch D."/>
            <person name="Podicherti R."/>
            <person name="Tsui H.-C.T."/>
            <person name="Winkler M.E."/>
        </authorList>
    </citation>
    <scope>NUCLEOTIDE SEQUENCE</scope>
</reference>
<dbReference type="InterPro" id="IPR050743">
    <property type="entry name" value="2-oxoacid_DH_E2_comp"/>
</dbReference>
<dbReference type="GO" id="GO:0005737">
    <property type="term" value="C:cytoplasm"/>
    <property type="evidence" value="ECO:0007669"/>
    <property type="project" value="TreeGrafter"/>
</dbReference>
<dbReference type="InterPro" id="IPR011053">
    <property type="entry name" value="Single_hybrid_motif"/>
</dbReference>
<dbReference type="CDD" id="cd06849">
    <property type="entry name" value="lipoyl_domain"/>
    <property type="match status" value="1"/>
</dbReference>
<evidence type="ECO:0000256" key="5">
    <source>
        <dbReference type="ARBA" id="ARBA00022679"/>
    </source>
</evidence>
<comment type="catalytic activity">
    <reaction evidence="11">
        <text>N(6)-[(R)-dihydrolipoyl]-L-lysyl-[protein] + acetyl-CoA = N(6)-[(R)-S(8)-acetyldihydrolipoyl]-L-lysyl-[protein] + CoA</text>
        <dbReference type="Rhea" id="RHEA:17017"/>
        <dbReference type="Rhea" id="RHEA-COMP:10475"/>
        <dbReference type="Rhea" id="RHEA-COMP:10478"/>
        <dbReference type="ChEBI" id="CHEBI:57287"/>
        <dbReference type="ChEBI" id="CHEBI:57288"/>
        <dbReference type="ChEBI" id="CHEBI:83100"/>
        <dbReference type="ChEBI" id="CHEBI:83111"/>
        <dbReference type="EC" id="2.3.1.12"/>
    </reaction>
</comment>
<dbReference type="GO" id="GO:0006086">
    <property type="term" value="P:pyruvate decarboxylation to acetyl-CoA"/>
    <property type="evidence" value="ECO:0007669"/>
    <property type="project" value="TreeGrafter"/>
</dbReference>
<dbReference type="Gene3D" id="3.30.559.10">
    <property type="entry name" value="Chloramphenicol acetyltransferase-like domain"/>
    <property type="match status" value="1"/>
</dbReference>
<proteinExistence type="inferred from homology"/>
<dbReference type="InterPro" id="IPR000089">
    <property type="entry name" value="Biotin_lipoyl"/>
</dbReference>
<dbReference type="Pfam" id="PF02817">
    <property type="entry name" value="E3_binding"/>
    <property type="match status" value="1"/>
</dbReference>
<comment type="function">
    <text evidence="8">The pyruvate dehydrogenase complex catalyzes the overall conversion of pyruvate to acetyl-CoA and CO(2). It contains multiple copies of three enzymatic components: pyruvate dehydrogenase (E1), dihydrolipoamide acetyltransferase (E2) and lipoamide dehydrogenase (E3).</text>
</comment>
<dbReference type="Gene3D" id="4.10.320.10">
    <property type="entry name" value="E3-binding domain"/>
    <property type="match status" value="1"/>
</dbReference>
<feature type="domain" description="Lipoyl-binding" evidence="13">
    <location>
        <begin position="2"/>
        <end position="77"/>
    </location>
</feature>
<dbReference type="SUPFAM" id="SSF47005">
    <property type="entry name" value="Peripheral subunit-binding domain of 2-oxo acid dehydrogenase complex"/>
    <property type="match status" value="1"/>
</dbReference>
<feature type="domain" description="Peripheral subunit-binding (PSBD)" evidence="14">
    <location>
        <begin position="125"/>
        <end position="162"/>
    </location>
</feature>
<evidence type="ECO:0000256" key="4">
    <source>
        <dbReference type="ARBA" id="ARBA00016300"/>
    </source>
</evidence>
<feature type="region of interest" description="Disordered" evidence="12">
    <location>
        <begin position="85"/>
        <end position="108"/>
    </location>
</feature>
<evidence type="ECO:0000256" key="2">
    <source>
        <dbReference type="ARBA" id="ARBA00007317"/>
    </source>
</evidence>
<dbReference type="EMBL" id="UINC01005080">
    <property type="protein sequence ID" value="SVA18935.1"/>
    <property type="molecule type" value="Genomic_DNA"/>
</dbReference>
<evidence type="ECO:0000259" key="14">
    <source>
        <dbReference type="PROSITE" id="PS51826"/>
    </source>
</evidence>
<keyword evidence="6" id="KW-0450">Lipoyl</keyword>
<evidence type="ECO:0000256" key="10">
    <source>
        <dbReference type="ARBA" id="ARBA00031531"/>
    </source>
</evidence>
<evidence type="ECO:0000256" key="1">
    <source>
        <dbReference type="ARBA" id="ARBA00001938"/>
    </source>
</evidence>
<dbReference type="InterPro" id="IPR036625">
    <property type="entry name" value="E3-bd_dom_sf"/>
</dbReference>
<dbReference type="SUPFAM" id="SSF52777">
    <property type="entry name" value="CoA-dependent acyltransferases"/>
    <property type="match status" value="1"/>
</dbReference>
<dbReference type="Pfam" id="PF00198">
    <property type="entry name" value="2-oxoacid_dh"/>
    <property type="match status" value="1"/>
</dbReference>
<dbReference type="FunFam" id="3.30.559.10:FF:000004">
    <property type="entry name" value="Acetyltransferase component of pyruvate dehydrogenase complex"/>
    <property type="match status" value="1"/>
</dbReference>
<dbReference type="PROSITE" id="PS00189">
    <property type="entry name" value="LIPOYL"/>
    <property type="match status" value="1"/>
</dbReference>
<dbReference type="GO" id="GO:0031405">
    <property type="term" value="F:lipoic acid binding"/>
    <property type="evidence" value="ECO:0007669"/>
    <property type="project" value="TreeGrafter"/>
</dbReference>
<organism evidence="15">
    <name type="scientific">marine metagenome</name>
    <dbReference type="NCBI Taxonomy" id="408172"/>
    <lineage>
        <taxon>unclassified sequences</taxon>
        <taxon>metagenomes</taxon>
        <taxon>ecological metagenomes</taxon>
    </lineage>
</organism>
<evidence type="ECO:0000256" key="8">
    <source>
        <dbReference type="ARBA" id="ARBA00025211"/>
    </source>
</evidence>
<sequence length="418" mass="45630">MIKDITLPDLGEGIDGAEVSEVSVSPGDAVRPEDTILVLESDKASMEIPAEVTGTIKEILVFVGDELKTGQVLMKIEISIAETEAEDPAPAMETETTAPPIREQAKPPAPPVIVPVNIGAADDVFASPSVRRLSRELGINLQIIKGTGPKGRITKNDLHGYIKLQIAMSTGALPAPQSEIDFSQWGEVNVQKLTRIKRIASERLQRAWNTIPHVTQFDEADITDLDALRKDMKTEGAEKDIRVTFLPFFMKATTVVLKEMPEFNSSLDHTNQHLVLKNYYHIGVAVDTPGGLTVPVVRDVDQKSIFAISKELMDLSTRAQDKKLKPDEMKGGTFTISSLGGIGGTGFSPIVNPPQVAIMGVSRSVWTQDFDKVSGKFILKFMMPFSLSYDHRVIDGAAAVAFTSRFAAVLTNLHHFKD</sequence>
<dbReference type="SUPFAM" id="SSF51230">
    <property type="entry name" value="Single hybrid motif"/>
    <property type="match status" value="1"/>
</dbReference>
<keyword evidence="5" id="KW-0808">Transferase</keyword>
<evidence type="ECO:0000259" key="13">
    <source>
        <dbReference type="PROSITE" id="PS50968"/>
    </source>
</evidence>
<evidence type="ECO:0000256" key="11">
    <source>
        <dbReference type="ARBA" id="ARBA00048370"/>
    </source>
</evidence>